<dbReference type="PANTHER" id="PTHR31781:SF1">
    <property type="entry name" value="PROTEIN UNC-80 HOMOLOG"/>
    <property type="match status" value="1"/>
</dbReference>
<proteinExistence type="predicted"/>
<dbReference type="GO" id="GO:0030424">
    <property type="term" value="C:axon"/>
    <property type="evidence" value="ECO:0007669"/>
    <property type="project" value="TreeGrafter"/>
</dbReference>
<evidence type="ECO:0000313" key="5">
    <source>
        <dbReference type="WBParaSite" id="nRc.2.0.1.t10279-RA"/>
    </source>
</evidence>
<evidence type="ECO:0000259" key="3">
    <source>
        <dbReference type="Pfam" id="PF19424"/>
    </source>
</evidence>
<keyword evidence="1" id="KW-0175">Coiled coil</keyword>
<keyword evidence="4" id="KW-1185">Reference proteome</keyword>
<dbReference type="AlphaFoldDB" id="A0A915I7Y8"/>
<dbReference type="Pfam" id="PF19424">
    <property type="entry name" value="UNC80"/>
    <property type="match status" value="1"/>
</dbReference>
<accession>A0A915I7Y8</accession>
<name>A0A915I7Y8_ROMCU</name>
<dbReference type="WBParaSite" id="nRc.2.0.1.t10279-RA">
    <property type="protein sequence ID" value="nRc.2.0.1.t10279-RA"/>
    <property type="gene ID" value="nRc.2.0.1.g10279"/>
</dbReference>
<evidence type="ECO:0000256" key="2">
    <source>
        <dbReference type="SAM" id="MobiDB-lite"/>
    </source>
</evidence>
<dbReference type="GO" id="GO:0055080">
    <property type="term" value="P:monoatomic cation homeostasis"/>
    <property type="evidence" value="ECO:0007669"/>
    <property type="project" value="TreeGrafter"/>
</dbReference>
<evidence type="ECO:0000256" key="1">
    <source>
        <dbReference type="SAM" id="Coils"/>
    </source>
</evidence>
<feature type="coiled-coil region" evidence="1">
    <location>
        <begin position="346"/>
        <end position="373"/>
    </location>
</feature>
<feature type="region of interest" description="Disordered" evidence="2">
    <location>
        <begin position="158"/>
        <end position="181"/>
    </location>
</feature>
<dbReference type="Proteomes" id="UP000887565">
    <property type="component" value="Unplaced"/>
</dbReference>
<dbReference type="GO" id="GO:0034703">
    <property type="term" value="C:cation channel complex"/>
    <property type="evidence" value="ECO:0007669"/>
    <property type="project" value="TreeGrafter"/>
</dbReference>
<evidence type="ECO:0000313" key="4">
    <source>
        <dbReference type="Proteomes" id="UP000887565"/>
    </source>
</evidence>
<protein>
    <submittedName>
        <fullName evidence="5">Protein UNC80 central region domain-containing protein</fullName>
    </submittedName>
</protein>
<sequence length="465" mass="52335">MNAIVRRRRRRRFRPQKRRIRAAAKYAAFLWKVVAAVAAAKIRIGGGGGDDTYQPSSGTLGPPGAAAALICDQEEIFLSKNMPWLKVYGEEFPLEGQLDRRKTLLENLLEKNRERSMDRRKASNLPINRRESAMVRTGVPFDKGSTAHLRSLLTEKLENEELKDSKTNKKHGHESEKLPETKRETKETAIWKYIKYQSAIIINESHFQDMLPVAWELLLESDVNLTACAAATFIVSSVKYSDIAVELMRNQMQAKDATIRACAVYRFYVLWRNRYHCWLRMEEGAQSLFKVPPPSIDFTLPSPPIGLSQASVVDPPWMPLLKTKVQELSLKEEEDANSQTIMTMTKTRRKQKQEMLKRSLEQAEERRGRERQQFFFLSTPVQMQAAYEPALFFSTGIGGPGGEDEDLEASVTGGAIGGGAGGGHAPNAKQQMPVAQPLFPSWLCSVVPLMLQMLQDSEVNHDGVA</sequence>
<feature type="domain" description="Protein UNC80 central region" evidence="3">
    <location>
        <begin position="138"/>
        <end position="391"/>
    </location>
</feature>
<dbReference type="GO" id="GO:0005261">
    <property type="term" value="F:monoatomic cation channel activity"/>
    <property type="evidence" value="ECO:0007669"/>
    <property type="project" value="TreeGrafter"/>
</dbReference>
<dbReference type="InterPro" id="IPR045852">
    <property type="entry name" value="UNC80_central"/>
</dbReference>
<organism evidence="4 5">
    <name type="scientific">Romanomermis culicivorax</name>
    <name type="common">Nematode worm</name>
    <dbReference type="NCBI Taxonomy" id="13658"/>
    <lineage>
        <taxon>Eukaryota</taxon>
        <taxon>Metazoa</taxon>
        <taxon>Ecdysozoa</taxon>
        <taxon>Nematoda</taxon>
        <taxon>Enoplea</taxon>
        <taxon>Dorylaimia</taxon>
        <taxon>Mermithida</taxon>
        <taxon>Mermithoidea</taxon>
        <taxon>Mermithidae</taxon>
        <taxon>Romanomermis</taxon>
    </lineage>
</organism>
<dbReference type="PANTHER" id="PTHR31781">
    <property type="entry name" value="UNC80"/>
    <property type="match status" value="1"/>
</dbReference>
<reference evidence="5" key="1">
    <citation type="submission" date="2022-11" db="UniProtKB">
        <authorList>
            <consortium name="WormBaseParasite"/>
        </authorList>
    </citation>
    <scope>IDENTIFICATION</scope>
</reference>